<evidence type="ECO:0000313" key="9">
    <source>
        <dbReference type="Proteomes" id="UP000193978"/>
    </source>
</evidence>
<evidence type="ECO:0000256" key="1">
    <source>
        <dbReference type="ARBA" id="ARBA00022603"/>
    </source>
</evidence>
<dbReference type="InterPro" id="IPR004556">
    <property type="entry name" value="HemK-like"/>
</dbReference>
<dbReference type="InterPro" id="IPR019874">
    <property type="entry name" value="RF_methyltr_PrmC"/>
</dbReference>
<dbReference type="InterPro" id="IPR007848">
    <property type="entry name" value="Small_mtfrase_dom"/>
</dbReference>
<dbReference type="EMBL" id="CP019948">
    <property type="protein sequence ID" value="ARN81403.1"/>
    <property type="molecule type" value="Genomic_DNA"/>
</dbReference>
<dbReference type="GO" id="GO:0032259">
    <property type="term" value="P:methylation"/>
    <property type="evidence" value="ECO:0007669"/>
    <property type="project" value="UniProtKB-KW"/>
</dbReference>
<dbReference type="KEGG" id="mbry:B1812_10310"/>
<feature type="binding site" evidence="5">
    <location>
        <position position="200"/>
    </location>
    <ligand>
        <name>S-adenosyl-L-methionine</name>
        <dbReference type="ChEBI" id="CHEBI:59789"/>
    </ligand>
</feature>
<dbReference type="GO" id="GO:0003676">
    <property type="term" value="F:nucleic acid binding"/>
    <property type="evidence" value="ECO:0007669"/>
    <property type="project" value="InterPro"/>
</dbReference>
<dbReference type="InterPro" id="IPR040758">
    <property type="entry name" value="PrmC_N"/>
</dbReference>
<feature type="domain" description="Release factor glutamine methyltransferase N-terminal" evidence="7">
    <location>
        <begin position="17"/>
        <end position="86"/>
    </location>
</feature>
<feature type="binding site" evidence="5">
    <location>
        <position position="157"/>
    </location>
    <ligand>
        <name>S-adenosyl-L-methionine</name>
        <dbReference type="ChEBI" id="CHEBI:59789"/>
    </ligand>
</feature>
<dbReference type="Proteomes" id="UP000193978">
    <property type="component" value="Chromosome"/>
</dbReference>
<dbReference type="GO" id="GO:0102559">
    <property type="term" value="F:peptide chain release factor N(5)-glutamine methyltransferase activity"/>
    <property type="evidence" value="ECO:0007669"/>
    <property type="project" value="UniProtKB-EC"/>
</dbReference>
<dbReference type="RefSeq" id="WP_085771505.1">
    <property type="nucleotide sequence ID" value="NZ_AP027149.1"/>
</dbReference>
<gene>
    <name evidence="5" type="primary">prmC</name>
    <name evidence="8" type="ORF">B1812_10310</name>
</gene>
<feature type="binding site" evidence="5">
    <location>
        <position position="186"/>
    </location>
    <ligand>
        <name>S-adenosyl-L-methionine</name>
        <dbReference type="ChEBI" id="CHEBI:59789"/>
    </ligand>
</feature>
<dbReference type="InterPro" id="IPR050320">
    <property type="entry name" value="N5-glutamine_MTase"/>
</dbReference>
<proteinExistence type="inferred from homology"/>
<dbReference type="SUPFAM" id="SSF53335">
    <property type="entry name" value="S-adenosyl-L-methionine-dependent methyltransferases"/>
    <property type="match status" value="1"/>
</dbReference>
<keyword evidence="2 5" id="KW-0808">Transferase</keyword>
<accession>A0A1W6MUX7</accession>
<dbReference type="STRING" id="655015.B1812_10310"/>
<dbReference type="Pfam" id="PF05175">
    <property type="entry name" value="MTS"/>
    <property type="match status" value="1"/>
</dbReference>
<feature type="domain" description="Methyltransferase small" evidence="6">
    <location>
        <begin position="126"/>
        <end position="207"/>
    </location>
</feature>
<dbReference type="Gene3D" id="1.10.8.10">
    <property type="entry name" value="DNA helicase RuvA subunit, C-terminal domain"/>
    <property type="match status" value="1"/>
</dbReference>
<dbReference type="Pfam" id="PF17827">
    <property type="entry name" value="PrmC_N"/>
    <property type="match status" value="1"/>
</dbReference>
<dbReference type="InterPro" id="IPR002052">
    <property type="entry name" value="DNA_methylase_N6_adenine_CS"/>
</dbReference>
<evidence type="ECO:0000256" key="3">
    <source>
        <dbReference type="ARBA" id="ARBA00022691"/>
    </source>
</evidence>
<dbReference type="AlphaFoldDB" id="A0A1W6MUX7"/>
<comment type="similarity">
    <text evidence="5">Belongs to the protein N5-glutamine methyltransferase family. PrmC subfamily.</text>
</comment>
<comment type="catalytic activity">
    <reaction evidence="4 5">
        <text>L-glutaminyl-[peptide chain release factor] + S-adenosyl-L-methionine = N(5)-methyl-L-glutaminyl-[peptide chain release factor] + S-adenosyl-L-homocysteine + H(+)</text>
        <dbReference type="Rhea" id="RHEA:42896"/>
        <dbReference type="Rhea" id="RHEA-COMP:10271"/>
        <dbReference type="Rhea" id="RHEA-COMP:10272"/>
        <dbReference type="ChEBI" id="CHEBI:15378"/>
        <dbReference type="ChEBI" id="CHEBI:30011"/>
        <dbReference type="ChEBI" id="CHEBI:57856"/>
        <dbReference type="ChEBI" id="CHEBI:59789"/>
        <dbReference type="ChEBI" id="CHEBI:61891"/>
        <dbReference type="EC" id="2.1.1.297"/>
    </reaction>
</comment>
<evidence type="ECO:0000256" key="5">
    <source>
        <dbReference type="HAMAP-Rule" id="MF_02126"/>
    </source>
</evidence>
<dbReference type="HAMAP" id="MF_02126">
    <property type="entry name" value="RF_methyltr_PrmC"/>
    <property type="match status" value="1"/>
</dbReference>
<evidence type="ECO:0000256" key="2">
    <source>
        <dbReference type="ARBA" id="ARBA00022679"/>
    </source>
</evidence>
<name>A0A1W6MUX7_9HYPH</name>
<evidence type="ECO:0000313" key="8">
    <source>
        <dbReference type="EMBL" id="ARN81403.1"/>
    </source>
</evidence>
<protein>
    <recommendedName>
        <fullName evidence="5">Release factor glutamine methyltransferase</fullName>
        <shortName evidence="5">RF MTase</shortName>
        <ecNumber evidence="5">2.1.1.297</ecNumber>
    </recommendedName>
    <alternativeName>
        <fullName evidence="5">N5-glutamine methyltransferase PrmC</fullName>
    </alternativeName>
    <alternativeName>
        <fullName evidence="5">Protein-(glutamine-N5) MTase PrmC</fullName>
    </alternativeName>
    <alternativeName>
        <fullName evidence="5">Protein-glutamine N-methyltransferase PrmC</fullName>
    </alternativeName>
</protein>
<reference evidence="8 9" key="1">
    <citation type="submission" date="2017-02" db="EMBL/GenBank/DDBJ databases">
        <authorList>
            <person name="Peterson S.W."/>
        </authorList>
    </citation>
    <scope>NUCLEOTIDE SEQUENCE [LARGE SCALE GENOMIC DNA]</scope>
    <source>
        <strain evidence="8 9">S285</strain>
    </source>
</reference>
<dbReference type="EC" id="2.1.1.297" evidence="5"/>
<dbReference type="PROSITE" id="PS00092">
    <property type="entry name" value="N6_MTASE"/>
    <property type="match status" value="1"/>
</dbReference>
<sequence>MSETGGFEARAGETRGQALSRLARFLEASGVEAAREDARLLLFDACGLTHAEFVLSPETPLGKAEAGLLAEHAARRAAREPVSRILATRGFWTLDLAVFPDVLDPRPDTESVAALALSLVSARRDEALRLLDLGSGSGALLCALLAELPQAFGVAVDLSPQALLATRTNLTRCGFSARAALLRGCWGGALSGAFDLIVGNPPYVRSGDIDELSPEVRLHDPRLALDGGVDGLSCIREIAADLPRLLAPGGVAVLEVGCGQAHETAALLAAAGLDDAGTRRDAGGRERAVAARRRL</sequence>
<dbReference type="NCBIfam" id="TIGR00536">
    <property type="entry name" value="hemK_fam"/>
    <property type="match status" value="1"/>
</dbReference>
<evidence type="ECO:0000256" key="4">
    <source>
        <dbReference type="ARBA" id="ARBA00048391"/>
    </source>
</evidence>
<dbReference type="NCBIfam" id="TIGR03534">
    <property type="entry name" value="RF_mod_PrmC"/>
    <property type="match status" value="1"/>
</dbReference>
<organism evidence="8 9">
    <name type="scientific">Methylocystis bryophila</name>
    <dbReference type="NCBI Taxonomy" id="655015"/>
    <lineage>
        <taxon>Bacteria</taxon>
        <taxon>Pseudomonadati</taxon>
        <taxon>Pseudomonadota</taxon>
        <taxon>Alphaproteobacteria</taxon>
        <taxon>Hyphomicrobiales</taxon>
        <taxon>Methylocystaceae</taxon>
        <taxon>Methylocystis</taxon>
    </lineage>
</organism>
<feature type="binding site" evidence="5">
    <location>
        <begin position="134"/>
        <end position="138"/>
    </location>
    <ligand>
        <name>S-adenosyl-L-methionine</name>
        <dbReference type="ChEBI" id="CHEBI:59789"/>
    </ligand>
</feature>
<keyword evidence="3 5" id="KW-0949">S-adenosyl-L-methionine</keyword>
<dbReference type="InterPro" id="IPR029063">
    <property type="entry name" value="SAM-dependent_MTases_sf"/>
</dbReference>
<evidence type="ECO:0000259" key="7">
    <source>
        <dbReference type="Pfam" id="PF17827"/>
    </source>
</evidence>
<dbReference type="PANTHER" id="PTHR18895:SF74">
    <property type="entry name" value="MTRF1L RELEASE FACTOR GLUTAMINE METHYLTRANSFERASE"/>
    <property type="match status" value="1"/>
</dbReference>
<keyword evidence="1 5" id="KW-0489">Methyltransferase</keyword>
<dbReference type="PANTHER" id="PTHR18895">
    <property type="entry name" value="HEMK METHYLTRANSFERASE"/>
    <property type="match status" value="1"/>
</dbReference>
<comment type="function">
    <text evidence="5">Methylates the class 1 translation termination release factors RF1/PrfA and RF2/PrfB on the glutamine residue of the universally conserved GGQ motif.</text>
</comment>
<feature type="binding site" evidence="5">
    <location>
        <begin position="200"/>
        <end position="203"/>
    </location>
    <ligand>
        <name>substrate</name>
    </ligand>
</feature>
<evidence type="ECO:0000259" key="6">
    <source>
        <dbReference type="Pfam" id="PF05175"/>
    </source>
</evidence>
<keyword evidence="9" id="KW-1185">Reference proteome</keyword>
<dbReference type="OrthoDB" id="9800643at2"/>
<dbReference type="Gene3D" id="3.40.50.150">
    <property type="entry name" value="Vaccinia Virus protein VP39"/>
    <property type="match status" value="1"/>
</dbReference>